<dbReference type="AlphaFoldDB" id="X1TQK9"/>
<feature type="domain" description="CHASE2" evidence="1">
    <location>
        <begin position="1"/>
        <end position="252"/>
    </location>
</feature>
<dbReference type="EMBL" id="BARW01029260">
    <property type="protein sequence ID" value="GAJ07524.1"/>
    <property type="molecule type" value="Genomic_DNA"/>
</dbReference>
<evidence type="ECO:0000313" key="2">
    <source>
        <dbReference type="EMBL" id="GAJ07524.1"/>
    </source>
</evidence>
<name>X1TQK9_9ZZZZ</name>
<reference evidence="2" key="1">
    <citation type="journal article" date="2014" name="Front. Microbiol.">
        <title>High frequency of phylogenetically diverse reductive dehalogenase-homologous genes in deep subseafloor sedimentary metagenomes.</title>
        <authorList>
            <person name="Kawai M."/>
            <person name="Futagami T."/>
            <person name="Toyoda A."/>
            <person name="Takaki Y."/>
            <person name="Nishi S."/>
            <person name="Hori S."/>
            <person name="Arai W."/>
            <person name="Tsubouchi T."/>
            <person name="Morono Y."/>
            <person name="Uchiyama I."/>
            <person name="Ito T."/>
            <person name="Fujiyama A."/>
            <person name="Inagaki F."/>
            <person name="Takami H."/>
        </authorList>
    </citation>
    <scope>NUCLEOTIDE SEQUENCE</scope>
    <source>
        <strain evidence="2">Expedition CK06-06</strain>
    </source>
</reference>
<sequence length="252" mass="28364">DENNNLAFINELESKIKSLNVENKSLDRFIDDSKIVADNDLALANSLKRSKAKVVLGYFFHMSQEGLGYEIEKDTIDAKLAQISESKYSIIQFSAGEHPDEETFFDAYAPETNLPILTDTADSSGYFNMFPDFDGVVRWIPFIIKSGDEIFPPLSMQSIWHYLDNPPLIVKVAEYGVEAIQIGDIRIPTDEKGRMMINYLGPPKTFPHYPISDIINNRIPKGEFKDKIVLVGATAIGIYDMRNAPFSPVYPG</sequence>
<accession>X1TQK9</accession>
<gene>
    <name evidence="2" type="ORF">S12H4_47061</name>
</gene>
<dbReference type="InterPro" id="IPR007890">
    <property type="entry name" value="CHASE2"/>
</dbReference>
<protein>
    <recommendedName>
        <fullName evidence="1">CHASE2 domain-containing protein</fullName>
    </recommendedName>
</protein>
<proteinExistence type="predicted"/>
<evidence type="ECO:0000259" key="1">
    <source>
        <dbReference type="SMART" id="SM01080"/>
    </source>
</evidence>
<dbReference type="Pfam" id="PF05226">
    <property type="entry name" value="CHASE2"/>
    <property type="match status" value="1"/>
</dbReference>
<feature type="non-terminal residue" evidence="2">
    <location>
        <position position="252"/>
    </location>
</feature>
<dbReference type="SMART" id="SM01080">
    <property type="entry name" value="CHASE2"/>
    <property type="match status" value="1"/>
</dbReference>
<feature type="non-terminal residue" evidence="2">
    <location>
        <position position="1"/>
    </location>
</feature>
<comment type="caution">
    <text evidence="2">The sequence shown here is derived from an EMBL/GenBank/DDBJ whole genome shotgun (WGS) entry which is preliminary data.</text>
</comment>
<organism evidence="2">
    <name type="scientific">marine sediment metagenome</name>
    <dbReference type="NCBI Taxonomy" id="412755"/>
    <lineage>
        <taxon>unclassified sequences</taxon>
        <taxon>metagenomes</taxon>
        <taxon>ecological metagenomes</taxon>
    </lineage>
</organism>